<evidence type="ECO:0000313" key="1">
    <source>
        <dbReference type="EMBL" id="AHB70399.1"/>
    </source>
</evidence>
<gene>
    <name evidence="1" type="ORF">P262_02854</name>
</gene>
<dbReference type="HOGENOM" id="CLU_3250264_0_0_6"/>
<dbReference type="KEGG" id="csi:P262_02854"/>
<name>V5U0Q6_9ENTR</name>
<protein>
    <submittedName>
        <fullName evidence="1">Uncharacterized protein</fullName>
    </submittedName>
</protein>
<dbReference type="AlphaFoldDB" id="V5U0Q6"/>
<dbReference type="Proteomes" id="UP000018545">
    <property type="component" value="Chromosome"/>
</dbReference>
<sequence length="42" mass="5240">MHIYVASLHHNEPAYYRNWELLNVIHRVFLNFIFNMLKCMNF</sequence>
<organism evidence="1 2">
    <name type="scientific">Cronobacter malonaticus</name>
    <dbReference type="NCBI Taxonomy" id="413503"/>
    <lineage>
        <taxon>Bacteria</taxon>
        <taxon>Pseudomonadati</taxon>
        <taxon>Pseudomonadota</taxon>
        <taxon>Gammaproteobacteria</taxon>
        <taxon>Enterobacterales</taxon>
        <taxon>Enterobacteriaceae</taxon>
        <taxon>Cronobacter</taxon>
    </lineage>
</organism>
<reference evidence="1 2" key="1">
    <citation type="journal article" date="2014" name="Genome Announc.">
        <title>Complete Genome Sequence of Cronobacter sakazakii Strain CMCC 45402.</title>
        <authorList>
            <person name="Zhao Z."/>
            <person name="Wang L."/>
            <person name="Wang B."/>
            <person name="Liang H."/>
            <person name="Ye Q."/>
            <person name="Zeng M."/>
        </authorList>
    </citation>
    <scope>NUCLEOTIDE SEQUENCE [LARGE SCALE GENOMIC DNA]</scope>
    <source>
        <strain evidence="2">45402</strain>
    </source>
</reference>
<dbReference type="EMBL" id="CP006731">
    <property type="protein sequence ID" value="AHB70399.1"/>
    <property type="molecule type" value="Genomic_DNA"/>
</dbReference>
<evidence type="ECO:0000313" key="2">
    <source>
        <dbReference type="Proteomes" id="UP000018545"/>
    </source>
</evidence>
<proteinExistence type="predicted"/>
<accession>V5U0Q6</accession>